<keyword evidence="5" id="KW-0227">DNA damage</keyword>
<evidence type="ECO:0000256" key="5">
    <source>
        <dbReference type="ARBA" id="ARBA00022763"/>
    </source>
</evidence>
<dbReference type="HAMAP" id="MF_00152">
    <property type="entry name" value="Nfo"/>
    <property type="match status" value="1"/>
</dbReference>
<dbReference type="GO" id="GO:0006284">
    <property type="term" value="P:base-excision repair"/>
    <property type="evidence" value="ECO:0007669"/>
    <property type="project" value="EnsemblFungi"/>
</dbReference>
<dbReference type="EMBL" id="MNPJ01000016">
    <property type="protein sequence ID" value="OQS54804.1"/>
    <property type="molecule type" value="Genomic_DNA"/>
</dbReference>
<dbReference type="SMART" id="SM00518">
    <property type="entry name" value="AP2Ec"/>
    <property type="match status" value="1"/>
</dbReference>
<organism evidence="10 11">
    <name type="scientific">Ecytonucleospora hepatopenaei</name>
    <dbReference type="NCBI Taxonomy" id="646526"/>
    <lineage>
        <taxon>Eukaryota</taxon>
        <taxon>Fungi</taxon>
        <taxon>Fungi incertae sedis</taxon>
        <taxon>Microsporidia</taxon>
        <taxon>Enterocytozoonidae</taxon>
        <taxon>Ecytonucleospora</taxon>
    </lineage>
</organism>
<dbReference type="InterPro" id="IPR036237">
    <property type="entry name" value="Xyl_isomerase-like_sf"/>
</dbReference>
<dbReference type="NCBIfam" id="TIGR00587">
    <property type="entry name" value="nfo"/>
    <property type="match status" value="1"/>
</dbReference>
<dbReference type="PROSITE" id="PS00729">
    <property type="entry name" value="AP_NUCLEASE_F2_1"/>
    <property type="match status" value="1"/>
</dbReference>
<evidence type="ECO:0000259" key="9">
    <source>
        <dbReference type="Pfam" id="PF01261"/>
    </source>
</evidence>
<evidence type="ECO:0000313" key="11">
    <source>
        <dbReference type="Proteomes" id="UP000192758"/>
    </source>
</evidence>
<dbReference type="PANTHER" id="PTHR21445:SF0">
    <property type="entry name" value="APURINIC-APYRIMIDINIC ENDONUCLEASE"/>
    <property type="match status" value="1"/>
</dbReference>
<dbReference type="GO" id="GO:0005634">
    <property type="term" value="C:nucleus"/>
    <property type="evidence" value="ECO:0007669"/>
    <property type="project" value="EnsemblFungi"/>
</dbReference>
<evidence type="ECO:0000256" key="1">
    <source>
        <dbReference type="ARBA" id="ARBA00001947"/>
    </source>
</evidence>
<gene>
    <name evidence="10" type="primary">nfo</name>
    <name evidence="10" type="ORF">EHP00_159</name>
</gene>
<dbReference type="GO" id="GO:0003677">
    <property type="term" value="F:DNA binding"/>
    <property type="evidence" value="ECO:0007669"/>
    <property type="project" value="InterPro"/>
</dbReference>
<evidence type="ECO:0000256" key="2">
    <source>
        <dbReference type="ARBA" id="ARBA00005340"/>
    </source>
</evidence>
<dbReference type="InterPro" id="IPR018246">
    <property type="entry name" value="AP_endonuc_F2_Zn_BS"/>
</dbReference>
<dbReference type="STRING" id="646526.A0A1W0E6C5"/>
<dbReference type="Proteomes" id="UP000192758">
    <property type="component" value="Unassembled WGS sequence"/>
</dbReference>
<protein>
    <recommendedName>
        <fullName evidence="3">Apurinic-apyrimidinic endonuclease 1</fullName>
    </recommendedName>
</protein>
<evidence type="ECO:0000256" key="6">
    <source>
        <dbReference type="ARBA" id="ARBA00022801"/>
    </source>
</evidence>
<dbReference type="InterPro" id="IPR013022">
    <property type="entry name" value="Xyl_isomerase-like_TIM-brl"/>
</dbReference>
<dbReference type="GO" id="GO:0005739">
    <property type="term" value="C:mitochondrion"/>
    <property type="evidence" value="ECO:0007669"/>
    <property type="project" value="EnsemblFungi"/>
</dbReference>
<proteinExistence type="inferred from homology"/>
<evidence type="ECO:0000256" key="8">
    <source>
        <dbReference type="ARBA" id="ARBA00023204"/>
    </source>
</evidence>
<name>A0A1W0E6C5_9MICR</name>
<dbReference type="GO" id="GO:0008270">
    <property type="term" value="F:zinc ion binding"/>
    <property type="evidence" value="ECO:0007669"/>
    <property type="project" value="InterPro"/>
</dbReference>
<sequence length="273" mass="30974">MNKKIGAHLSIAKGLGTLQEQMDLLEAEACAIFLKNQRRFAFKSISKKEISEFKKVNNPKMILPHGSYLINLANDTEGKMYDLFLDDLIRCDLLGISLYNFHPGFNKVKNMELSIKRIADAINKAHLSTKDVVVCIENMAGQGSVIGSRFEEIREIISQIENKKRIGVVLDTCHLFAAGYDIRTKESFACVMEQFEKIIGLEYLKGLHINDSKTELGSKKDRHEEIGKGKIGLEAFKYLMNSDIFDNMPLILETPNPEIYKDEITLLRSLVEK</sequence>
<keyword evidence="11" id="KW-1185">Reference proteome</keyword>
<keyword evidence="4" id="KW-0479">Metal-binding</keyword>
<comment type="caution">
    <text evidence="10">The sequence shown here is derived from an EMBL/GenBank/DDBJ whole genome shotgun (WGS) entry which is preliminary data.</text>
</comment>
<dbReference type="GO" id="GO:0008311">
    <property type="term" value="F:double-stranded DNA 3'-5' DNA exonuclease activity"/>
    <property type="evidence" value="ECO:0007669"/>
    <property type="project" value="EnsemblFungi"/>
</dbReference>
<dbReference type="FunFam" id="3.20.20.150:FF:000001">
    <property type="entry name" value="Probable endonuclease 4"/>
    <property type="match status" value="1"/>
</dbReference>
<evidence type="ECO:0000256" key="3">
    <source>
        <dbReference type="ARBA" id="ARBA00021759"/>
    </source>
</evidence>
<dbReference type="OrthoDB" id="7663182at2759"/>
<dbReference type="InterPro" id="IPR001719">
    <property type="entry name" value="AP_endonuc_2"/>
</dbReference>
<comment type="similarity">
    <text evidence="2">Belongs to the AP endonuclease 2 family.</text>
</comment>
<dbReference type="NCBIfam" id="NF002199">
    <property type="entry name" value="PRK01060.1-4"/>
    <property type="match status" value="1"/>
</dbReference>
<feature type="domain" description="Xylose isomerase-like TIM barrel" evidence="9">
    <location>
        <begin position="28"/>
        <end position="269"/>
    </location>
</feature>
<keyword evidence="6" id="KW-0378">Hydrolase</keyword>
<dbReference type="GO" id="GO:0017005">
    <property type="term" value="F:3'-tyrosyl-DNA phosphodiesterase activity"/>
    <property type="evidence" value="ECO:0007669"/>
    <property type="project" value="EnsemblFungi"/>
</dbReference>
<comment type="cofactor">
    <cofactor evidence="1">
        <name>Zn(2+)</name>
        <dbReference type="ChEBI" id="CHEBI:29105"/>
    </cofactor>
</comment>
<dbReference type="PANTHER" id="PTHR21445">
    <property type="entry name" value="ENDONUCLEASE IV ENDODEOXYRIBONUCLEASE IV"/>
    <property type="match status" value="1"/>
</dbReference>
<dbReference type="PROSITE" id="PS51432">
    <property type="entry name" value="AP_NUCLEASE_F2_4"/>
    <property type="match status" value="1"/>
</dbReference>
<dbReference type="GO" id="GO:0003906">
    <property type="term" value="F:DNA-(apurinic or apyrimidinic site) endonuclease activity"/>
    <property type="evidence" value="ECO:0007669"/>
    <property type="project" value="EnsemblFungi"/>
</dbReference>
<dbReference type="CDD" id="cd00019">
    <property type="entry name" value="AP2Ec"/>
    <property type="match status" value="1"/>
</dbReference>
<keyword evidence="8" id="KW-0234">DNA repair</keyword>
<accession>A0A1W0E6C5</accession>
<evidence type="ECO:0000256" key="4">
    <source>
        <dbReference type="ARBA" id="ARBA00022723"/>
    </source>
</evidence>
<dbReference type="PROSITE" id="PS00731">
    <property type="entry name" value="AP_NUCLEASE_F2_3"/>
    <property type="match status" value="1"/>
</dbReference>
<dbReference type="VEuPathDB" id="MicrosporidiaDB:EHP00_159"/>
<evidence type="ECO:0000256" key="7">
    <source>
        <dbReference type="ARBA" id="ARBA00022833"/>
    </source>
</evidence>
<keyword evidence="7" id="KW-0862">Zinc</keyword>
<dbReference type="Pfam" id="PF01261">
    <property type="entry name" value="AP_endonuc_2"/>
    <property type="match status" value="1"/>
</dbReference>
<reference evidence="10 11" key="1">
    <citation type="journal article" date="2017" name="Environ. Microbiol.">
        <title>Decay of the glycolytic pathway and adaptation to intranuclear parasitism within Enterocytozoonidae microsporidia.</title>
        <authorList>
            <person name="Wiredu Boakye D."/>
            <person name="Jaroenlak P."/>
            <person name="Prachumwat A."/>
            <person name="Williams T.A."/>
            <person name="Bateman K.S."/>
            <person name="Itsathitphaisarn O."/>
            <person name="Sritunyalucksana K."/>
            <person name="Paszkiewicz K.H."/>
            <person name="Moore K.A."/>
            <person name="Stentiford G.D."/>
            <person name="Williams B.A."/>
        </authorList>
    </citation>
    <scope>NUCLEOTIDE SEQUENCE [LARGE SCALE GENOMIC DNA]</scope>
    <source>
        <strain evidence="10 11">TH1</strain>
    </source>
</reference>
<evidence type="ECO:0000313" key="10">
    <source>
        <dbReference type="EMBL" id="OQS54804.1"/>
    </source>
</evidence>
<dbReference type="AlphaFoldDB" id="A0A1W0E6C5"/>
<dbReference type="SUPFAM" id="SSF51658">
    <property type="entry name" value="Xylose isomerase-like"/>
    <property type="match status" value="1"/>
</dbReference>
<dbReference type="Gene3D" id="3.20.20.150">
    <property type="entry name" value="Divalent-metal-dependent TIM barrel enzymes"/>
    <property type="match status" value="1"/>
</dbReference>